<keyword evidence="1" id="KW-0472">Membrane</keyword>
<dbReference type="InterPro" id="IPR036871">
    <property type="entry name" value="PX_dom_sf"/>
</dbReference>
<evidence type="ECO:0000313" key="3">
    <source>
        <dbReference type="EMBL" id="KAL1519854.1"/>
    </source>
</evidence>
<dbReference type="PROSITE" id="PS50195">
    <property type="entry name" value="PX"/>
    <property type="match status" value="1"/>
</dbReference>
<feature type="domain" description="PX" evidence="2">
    <location>
        <begin position="27"/>
        <end position="136"/>
    </location>
</feature>
<comment type="caution">
    <text evidence="3">The sequence shown here is derived from an EMBL/GenBank/DDBJ whole genome shotgun (WGS) entry which is preliminary data.</text>
</comment>
<keyword evidence="1" id="KW-1133">Transmembrane helix</keyword>
<proteinExistence type="predicted"/>
<feature type="transmembrane region" description="Helical" evidence="1">
    <location>
        <begin position="358"/>
        <end position="379"/>
    </location>
</feature>
<organism evidence="3 4">
    <name type="scientific">Prymnesium parvum</name>
    <name type="common">Toxic golden alga</name>
    <dbReference type="NCBI Taxonomy" id="97485"/>
    <lineage>
        <taxon>Eukaryota</taxon>
        <taxon>Haptista</taxon>
        <taxon>Haptophyta</taxon>
        <taxon>Prymnesiophyceae</taxon>
        <taxon>Prymnesiales</taxon>
        <taxon>Prymnesiaceae</taxon>
        <taxon>Prymnesium</taxon>
    </lineage>
</organism>
<keyword evidence="1" id="KW-0812">Transmembrane</keyword>
<protein>
    <recommendedName>
        <fullName evidence="2">PX domain-containing protein</fullName>
    </recommendedName>
</protein>
<dbReference type="Pfam" id="PF00787">
    <property type="entry name" value="PX"/>
    <property type="match status" value="1"/>
</dbReference>
<dbReference type="GO" id="GO:0035091">
    <property type="term" value="F:phosphatidylinositol binding"/>
    <property type="evidence" value="ECO:0007669"/>
    <property type="project" value="InterPro"/>
</dbReference>
<dbReference type="InterPro" id="IPR001683">
    <property type="entry name" value="PX_dom"/>
</dbReference>
<name>A0AB34JDM4_PRYPA</name>
<dbReference type="Proteomes" id="UP001515480">
    <property type="component" value="Unassembled WGS sequence"/>
</dbReference>
<dbReference type="SUPFAM" id="SSF64268">
    <property type="entry name" value="PX domain"/>
    <property type="match status" value="1"/>
</dbReference>
<keyword evidence="4" id="KW-1185">Reference proteome</keyword>
<sequence>MPGAPSGPVQRSSSRDAPTLLVQAAMTVPVRVRHLRITGFSDEENHTMYHLRCEVKDMRFRVKRRFKEFLALHDLLAPALDLPTTFPVAKTVFPNEETKVARQQGLQDYLKVVVSICNGAVPRALAEFLGINPDEVTSSPGLVNSELFIDCSKISTNVKLCVDSTASGIKTFDCKEAVHKVQTFDYKATAEYVKNYDYKSKAEHTVQQIKSLNCEQLMRERAASCKQSADASAHTCHTWYQKCCTRLHARLAAAAVDCKSLASGCLAKAQAFDFKAAVSQSMAYDYKAKAASIVTQVKTTDYRAKCGQFVEDVRAIDCKASLLELQSMVKGSWNRLVDEDDEADASSEDWARHKKRTIYAANLGCCVAFFLLLLLLSFAPNSSMPRPPSFPHGFEPPPFPPAPLIPPPFPPPPPMSWSEFKDTDTFARAYETSMSVTPADECKETCVLAPDCHGLVLDQLEGNAVRCRFLKWNAFDLHRSGTPSPGHTFFILWGKRAHV</sequence>
<gene>
    <name evidence="3" type="ORF">AB1Y20_023357</name>
</gene>
<dbReference type="Gene3D" id="3.30.1520.10">
    <property type="entry name" value="Phox-like domain"/>
    <property type="match status" value="1"/>
</dbReference>
<dbReference type="AlphaFoldDB" id="A0AB34JDM4"/>
<reference evidence="3 4" key="1">
    <citation type="journal article" date="2024" name="Science">
        <title>Giant polyketide synthase enzymes in the biosynthesis of giant marine polyether toxins.</title>
        <authorList>
            <person name="Fallon T.R."/>
            <person name="Shende V.V."/>
            <person name="Wierzbicki I.H."/>
            <person name="Pendleton A.L."/>
            <person name="Watervoot N.F."/>
            <person name="Auber R.P."/>
            <person name="Gonzalez D.J."/>
            <person name="Wisecaver J.H."/>
            <person name="Moore B.S."/>
        </authorList>
    </citation>
    <scope>NUCLEOTIDE SEQUENCE [LARGE SCALE GENOMIC DNA]</scope>
    <source>
        <strain evidence="3 4">12B1</strain>
    </source>
</reference>
<evidence type="ECO:0000256" key="1">
    <source>
        <dbReference type="SAM" id="Phobius"/>
    </source>
</evidence>
<dbReference type="EMBL" id="JBGBPQ010000009">
    <property type="protein sequence ID" value="KAL1519854.1"/>
    <property type="molecule type" value="Genomic_DNA"/>
</dbReference>
<evidence type="ECO:0000259" key="2">
    <source>
        <dbReference type="PROSITE" id="PS50195"/>
    </source>
</evidence>
<evidence type="ECO:0000313" key="4">
    <source>
        <dbReference type="Proteomes" id="UP001515480"/>
    </source>
</evidence>
<accession>A0AB34JDM4</accession>